<comment type="caution">
    <text evidence="2">The sequence shown here is derived from an EMBL/GenBank/DDBJ whole genome shotgun (WGS) entry which is preliminary data.</text>
</comment>
<protein>
    <recommendedName>
        <fullName evidence="1">CheW-like domain-containing protein</fullName>
    </recommendedName>
</protein>
<dbReference type="SMART" id="SM00260">
    <property type="entry name" value="CheW"/>
    <property type="match status" value="1"/>
</dbReference>
<evidence type="ECO:0000313" key="3">
    <source>
        <dbReference type="Proteomes" id="UP000182229"/>
    </source>
</evidence>
<dbReference type="RefSeq" id="WP_071903016.1">
    <property type="nucleotide sequence ID" value="NZ_MPIN01000012.1"/>
</dbReference>
<dbReference type="InterPro" id="IPR036061">
    <property type="entry name" value="CheW-like_dom_sf"/>
</dbReference>
<dbReference type="GO" id="GO:0005829">
    <property type="term" value="C:cytosol"/>
    <property type="evidence" value="ECO:0007669"/>
    <property type="project" value="TreeGrafter"/>
</dbReference>
<dbReference type="OrthoDB" id="5298045at2"/>
<evidence type="ECO:0000259" key="1">
    <source>
        <dbReference type="PROSITE" id="PS50851"/>
    </source>
</evidence>
<dbReference type="InterPro" id="IPR002545">
    <property type="entry name" value="CheW-lke_dom"/>
</dbReference>
<dbReference type="Gene3D" id="2.40.50.180">
    <property type="entry name" value="CheA-289, Domain 4"/>
    <property type="match status" value="1"/>
</dbReference>
<dbReference type="GO" id="GO:0006935">
    <property type="term" value="P:chemotaxis"/>
    <property type="evidence" value="ECO:0007669"/>
    <property type="project" value="InterPro"/>
</dbReference>
<reference evidence="3" key="1">
    <citation type="submission" date="2016-11" db="EMBL/GenBank/DDBJ databases">
        <authorList>
            <person name="Shukria A."/>
            <person name="Stevens D.C."/>
        </authorList>
    </citation>
    <scope>NUCLEOTIDE SEQUENCE [LARGE SCALE GENOMIC DNA]</scope>
    <source>
        <strain evidence="3">Cbfe23</strain>
    </source>
</reference>
<dbReference type="GO" id="GO:0007165">
    <property type="term" value="P:signal transduction"/>
    <property type="evidence" value="ECO:0007669"/>
    <property type="project" value="InterPro"/>
</dbReference>
<dbReference type="PROSITE" id="PS50851">
    <property type="entry name" value="CHEW"/>
    <property type="match status" value="1"/>
</dbReference>
<proteinExistence type="predicted"/>
<reference evidence="2 3" key="2">
    <citation type="submission" date="2016-12" db="EMBL/GenBank/DDBJ databases">
        <title>Draft Genome Sequence of Cystobacter ferrugineus Strain Cbfe23.</title>
        <authorList>
            <person name="Akbar S."/>
            <person name="Dowd S.E."/>
            <person name="Stevens D.C."/>
        </authorList>
    </citation>
    <scope>NUCLEOTIDE SEQUENCE [LARGE SCALE GENOMIC DNA]</scope>
    <source>
        <strain evidence="2 3">Cbfe23</strain>
    </source>
</reference>
<dbReference type="PANTHER" id="PTHR22617">
    <property type="entry name" value="CHEMOTAXIS SENSOR HISTIDINE KINASE-RELATED"/>
    <property type="match status" value="1"/>
</dbReference>
<dbReference type="Gene3D" id="2.30.30.40">
    <property type="entry name" value="SH3 Domains"/>
    <property type="match status" value="1"/>
</dbReference>
<dbReference type="SUPFAM" id="SSF50341">
    <property type="entry name" value="CheW-like"/>
    <property type="match status" value="1"/>
</dbReference>
<dbReference type="Proteomes" id="UP000182229">
    <property type="component" value="Unassembled WGS sequence"/>
</dbReference>
<sequence length="168" mass="18212">MAGESDEALLRRRAARYAVRGAPEALEVAEHLCFSRGTGEYALPVECLREVRPRGHVARVPGASPVVVGVFQFRGELLSAHDLAGWREPGPGARTRGEWLLVVEHGGARLGLLADAVEGIERREVGQLGAMPVMLGERGACFRGVIGAQRLLIEPERLFSTPAFFQAF</sequence>
<accession>A0A1L9B153</accession>
<name>A0A1L9B153_9BACT</name>
<dbReference type="Pfam" id="PF01584">
    <property type="entry name" value="CheW"/>
    <property type="match status" value="1"/>
</dbReference>
<dbReference type="InterPro" id="IPR039315">
    <property type="entry name" value="CheW"/>
</dbReference>
<feature type="domain" description="CheW-like" evidence="1">
    <location>
        <begin position="28"/>
        <end position="164"/>
    </location>
</feature>
<organism evidence="2 3">
    <name type="scientific">Cystobacter ferrugineus</name>
    <dbReference type="NCBI Taxonomy" id="83449"/>
    <lineage>
        <taxon>Bacteria</taxon>
        <taxon>Pseudomonadati</taxon>
        <taxon>Myxococcota</taxon>
        <taxon>Myxococcia</taxon>
        <taxon>Myxococcales</taxon>
        <taxon>Cystobacterineae</taxon>
        <taxon>Archangiaceae</taxon>
        <taxon>Cystobacter</taxon>
    </lineage>
</organism>
<keyword evidence="3" id="KW-1185">Reference proteome</keyword>
<dbReference type="PANTHER" id="PTHR22617:SF23">
    <property type="entry name" value="CHEMOTAXIS PROTEIN CHEW"/>
    <property type="match status" value="1"/>
</dbReference>
<dbReference type="AlphaFoldDB" id="A0A1L9B153"/>
<gene>
    <name evidence="2" type="ORF">BON30_35910</name>
</gene>
<evidence type="ECO:0000313" key="2">
    <source>
        <dbReference type="EMBL" id="OJH35990.1"/>
    </source>
</evidence>
<dbReference type="EMBL" id="MPIN01000012">
    <property type="protein sequence ID" value="OJH35990.1"/>
    <property type="molecule type" value="Genomic_DNA"/>
</dbReference>
<dbReference type="STRING" id="83449.BON30_35910"/>